<feature type="domain" description="Zn(2)-C6 fungal-type" evidence="7">
    <location>
        <begin position="37"/>
        <end position="73"/>
    </location>
</feature>
<dbReference type="HOGENOM" id="CLU_380350_0_0_1"/>
<dbReference type="GO" id="GO:0000976">
    <property type="term" value="F:transcription cis-regulatory region binding"/>
    <property type="evidence" value="ECO:0007669"/>
    <property type="project" value="TreeGrafter"/>
</dbReference>
<feature type="compositionally biased region" description="Basic and acidic residues" evidence="6">
    <location>
        <begin position="671"/>
        <end position="699"/>
    </location>
</feature>
<protein>
    <recommendedName>
        <fullName evidence="7">Zn(2)-C6 fungal-type domain-containing protein</fullName>
    </recommendedName>
</protein>
<keyword evidence="4" id="KW-0804">Transcription</keyword>
<dbReference type="Gene3D" id="4.10.240.10">
    <property type="entry name" value="Zn(2)-C6 fungal-type DNA-binding domain"/>
    <property type="match status" value="1"/>
</dbReference>
<dbReference type="GO" id="GO:0008270">
    <property type="term" value="F:zinc ion binding"/>
    <property type="evidence" value="ECO:0007669"/>
    <property type="project" value="InterPro"/>
</dbReference>
<dbReference type="InterPro" id="IPR001138">
    <property type="entry name" value="Zn2Cys6_DnaBD"/>
</dbReference>
<keyword evidence="3" id="KW-0238">DNA-binding</keyword>
<dbReference type="InterPro" id="IPR036864">
    <property type="entry name" value="Zn2-C6_fun-type_DNA-bd_sf"/>
</dbReference>
<feature type="region of interest" description="Disordered" evidence="6">
    <location>
        <begin position="76"/>
        <end position="124"/>
    </location>
</feature>
<dbReference type="KEGG" id="tasa:A1Q1_03992"/>
<comment type="caution">
    <text evidence="8">The sequence shown here is derived from an EMBL/GenBank/DDBJ whole genome shotgun (WGS) entry which is preliminary data.</text>
</comment>
<dbReference type="OrthoDB" id="3163292at2759"/>
<dbReference type="PANTHER" id="PTHR31845">
    <property type="entry name" value="FINGER DOMAIN PROTEIN, PUTATIVE-RELATED"/>
    <property type="match status" value="1"/>
</dbReference>
<evidence type="ECO:0000313" key="8">
    <source>
        <dbReference type="EMBL" id="EJT52476.1"/>
    </source>
</evidence>
<evidence type="ECO:0000256" key="5">
    <source>
        <dbReference type="ARBA" id="ARBA00023242"/>
    </source>
</evidence>
<dbReference type="EMBL" id="ALBS01000025">
    <property type="protein sequence ID" value="EJT52476.1"/>
    <property type="molecule type" value="Genomic_DNA"/>
</dbReference>
<organism evidence="8 9">
    <name type="scientific">Trichosporon asahii var. asahii (strain ATCC 90039 / CBS 2479 / JCM 2466 / KCTC 7840 / NBRC 103889/ NCYC 2677 / UAMH 7654)</name>
    <name type="common">Yeast</name>
    <dbReference type="NCBI Taxonomy" id="1186058"/>
    <lineage>
        <taxon>Eukaryota</taxon>
        <taxon>Fungi</taxon>
        <taxon>Dikarya</taxon>
        <taxon>Basidiomycota</taxon>
        <taxon>Agaricomycotina</taxon>
        <taxon>Tremellomycetes</taxon>
        <taxon>Trichosporonales</taxon>
        <taxon>Trichosporonaceae</taxon>
        <taxon>Trichosporon</taxon>
    </lineage>
</organism>
<dbReference type="PROSITE" id="PS00463">
    <property type="entry name" value="ZN2_CY6_FUNGAL_1"/>
    <property type="match status" value="1"/>
</dbReference>
<dbReference type="SMART" id="SM00066">
    <property type="entry name" value="GAL4"/>
    <property type="match status" value="1"/>
</dbReference>
<keyword evidence="2" id="KW-0805">Transcription regulation</keyword>
<sequence length="710" mass="79935">MDALIVAATGSPAVSSKQGSPTPEKPRLRVVERGSQACNECRRHKIRCHPAPDDPEHIKPCARCVRMSLECVFKKHNRGRKRKNPPPDDGGVATPIAQKQPHLDGPRSGATPSSQSYWGRGSPDRSLFPGVSKYPFVAGDSAQDADGPRGPPPMAQISLQNMVRGRPWDEEHEGEYYSGTDEEYVRERVTERPLHSVVGGAAGGDAITLGYVTLEEARELFQLFLKHFNPAMAIIDPVQCNHDFVRQNCPFTYHVILTIASRYMNLLPGSTAAAVPPSANSVHQQILVLARDQLMWAFAEAISNVDVVQAVMALCLWKEPDDDKAAFYFSRVVVLAKELDLGSEPPIHQVARMTDSERRELRHRQRLCSIFHMQFRQPMLITQLDPLVSTCQFWLKHTAPEYALMDTFSAFSADLRRRYLSYKELLNDPYPSPLTLSVLTKTINTEWEHTSEAWIREIIDAGGSPSYVHKPRVWYAALALNLNLQILNKTLRIPPHERIAPPPPTAAGAPTSVAQLRCIPAFHASLNNASTVLMRVHDLDKSQITFASDTFLHFSLYAATFLWSLCRRPQLYDFEDVEVEYIRDLILKVATAFEAASPYPGSSPALHAKYLRRLCRPRRQYESSEGTSDDLPPPVNREELEFVGDFGWVGVDLPWSSIDPALQGVTAEQPHQPHPEELERDRERERAERELRERERAILEEEPYVNGRGA</sequence>
<evidence type="ECO:0000256" key="1">
    <source>
        <dbReference type="ARBA" id="ARBA00004123"/>
    </source>
</evidence>
<dbReference type="SUPFAM" id="SSF57701">
    <property type="entry name" value="Zn2/Cys6 DNA-binding domain"/>
    <property type="match status" value="1"/>
</dbReference>
<dbReference type="GeneID" id="25987505"/>
<evidence type="ECO:0000256" key="2">
    <source>
        <dbReference type="ARBA" id="ARBA00023015"/>
    </source>
</evidence>
<evidence type="ECO:0000313" key="9">
    <source>
        <dbReference type="Proteomes" id="UP000002748"/>
    </source>
</evidence>
<dbReference type="RefSeq" id="XP_014183843.1">
    <property type="nucleotide sequence ID" value="XM_014328368.1"/>
</dbReference>
<name>J5TS62_TRIAS</name>
<dbReference type="GO" id="GO:0000981">
    <property type="term" value="F:DNA-binding transcription factor activity, RNA polymerase II-specific"/>
    <property type="evidence" value="ECO:0007669"/>
    <property type="project" value="InterPro"/>
</dbReference>
<dbReference type="PANTHER" id="PTHR31845:SF17">
    <property type="entry name" value="ZN(II)2CYS6 TRANSCRIPTION FACTOR (EUROFUNG)"/>
    <property type="match status" value="1"/>
</dbReference>
<dbReference type="GO" id="GO:0005634">
    <property type="term" value="C:nucleus"/>
    <property type="evidence" value="ECO:0007669"/>
    <property type="project" value="UniProtKB-SubCell"/>
</dbReference>
<dbReference type="AlphaFoldDB" id="J5TS62"/>
<evidence type="ECO:0000256" key="6">
    <source>
        <dbReference type="SAM" id="MobiDB-lite"/>
    </source>
</evidence>
<evidence type="ECO:0000259" key="7">
    <source>
        <dbReference type="PROSITE" id="PS50048"/>
    </source>
</evidence>
<feature type="region of interest" description="Disordered" evidence="6">
    <location>
        <begin position="663"/>
        <end position="710"/>
    </location>
</feature>
<evidence type="ECO:0000256" key="3">
    <source>
        <dbReference type="ARBA" id="ARBA00023125"/>
    </source>
</evidence>
<dbReference type="VEuPathDB" id="FungiDB:A1Q1_03992"/>
<proteinExistence type="predicted"/>
<gene>
    <name evidence="8" type="ORF">A1Q1_03992</name>
</gene>
<evidence type="ECO:0000256" key="4">
    <source>
        <dbReference type="ARBA" id="ARBA00023163"/>
    </source>
</evidence>
<accession>J5TS62</accession>
<reference evidence="8 9" key="1">
    <citation type="journal article" date="2012" name="Eukaryot. Cell">
        <title>Draft genome sequence of CBS 2479, the standard type strain of Trichosporon asahii.</title>
        <authorList>
            <person name="Yang R.Y."/>
            <person name="Li H.T."/>
            <person name="Zhu H."/>
            <person name="Zhou G.P."/>
            <person name="Wang M."/>
            <person name="Wang L."/>
        </authorList>
    </citation>
    <scope>NUCLEOTIDE SEQUENCE [LARGE SCALE GENOMIC DNA]</scope>
    <source>
        <strain evidence="9">ATCC 90039 / CBS 2479 / JCM 2466 / KCTC 7840 / NCYC 2677 / UAMH 7654</strain>
    </source>
</reference>
<dbReference type="InterPro" id="IPR051089">
    <property type="entry name" value="prtT"/>
</dbReference>
<keyword evidence="5" id="KW-0539">Nucleus</keyword>
<feature type="compositionally biased region" description="Polar residues" evidence="6">
    <location>
        <begin position="12"/>
        <end position="21"/>
    </location>
</feature>
<comment type="subcellular location">
    <subcellularLocation>
        <location evidence="1">Nucleus</location>
    </subcellularLocation>
</comment>
<dbReference type="CDD" id="cd00067">
    <property type="entry name" value="GAL4"/>
    <property type="match status" value="1"/>
</dbReference>
<dbReference type="Proteomes" id="UP000002748">
    <property type="component" value="Unassembled WGS sequence"/>
</dbReference>
<dbReference type="CDD" id="cd12148">
    <property type="entry name" value="fungal_TF_MHR"/>
    <property type="match status" value="1"/>
</dbReference>
<feature type="region of interest" description="Disordered" evidence="6">
    <location>
        <begin position="1"/>
        <end position="26"/>
    </location>
</feature>
<dbReference type="PROSITE" id="PS50048">
    <property type="entry name" value="ZN2_CY6_FUNGAL_2"/>
    <property type="match status" value="1"/>
</dbReference>
<dbReference type="Pfam" id="PF00172">
    <property type="entry name" value="Zn_clus"/>
    <property type="match status" value="1"/>
</dbReference>